<dbReference type="PROSITE" id="PS51257">
    <property type="entry name" value="PROKAR_LIPOPROTEIN"/>
    <property type="match status" value="1"/>
</dbReference>
<dbReference type="AlphaFoldDB" id="A0A1H5X0T1"/>
<dbReference type="PANTHER" id="PTHR21248:SF12">
    <property type="entry name" value="CARDIOLIPIN SYNTHASE C"/>
    <property type="match status" value="1"/>
</dbReference>
<dbReference type="SMART" id="SM00155">
    <property type="entry name" value="PLDc"/>
    <property type="match status" value="2"/>
</dbReference>
<sequence>MTKGPEILNRLILLLITLVLSACSSVSIDDQQPKDVSYHYGYQDESPLADFFQQTTNYDPSLTGFFPLNKGEDALLTRLALIEGAKKSLDVQYYIYRDDETSLLMTWRLYEAAQRGVRVRLLLDDMQKRDDLGLATLNAHPNIEVRLFNPHQYRQARMVAFASDFSRLNRRMHNKSLTADNVATIIGGRNIGNEYFSFGSNVEFGDFDVLLYGDTVEQTAVQFDTYWNSVYAIPMEWIVSTAPALNDSEIQQFISDSGLEAQFTSGQYNLANLELYQQFQRSELTLYWGKGKLWYDMPDKVTSSESLLIDNLVELLSRVEDSMVLISPYFVPTESGTREMVKAAQDGINITIITNSLASNDVFAVHGWYAKYRADLVEGGIELWEFKPTVEMNTQWSMTGSSRSSLHAKAIMFDQRKLFVGSMNWDPRSAYLNTEMAVVLEHPNYVQSQLDELSAALPQIAYKVVVEEGKVRWLDLDSGERYTSEPKASIWRKMGAWFSGLLPIEDQL</sequence>
<dbReference type="CDD" id="cd09113">
    <property type="entry name" value="PLDc_ymdC_like_2"/>
    <property type="match status" value="1"/>
</dbReference>
<dbReference type="GO" id="GO:0030572">
    <property type="term" value="F:phosphatidyltransferase activity"/>
    <property type="evidence" value="ECO:0007669"/>
    <property type="project" value="UniProtKB-ARBA"/>
</dbReference>
<proteinExistence type="predicted"/>
<keyword evidence="3" id="KW-1185">Reference proteome</keyword>
<feature type="domain" description="PLD phosphodiesterase" evidence="1">
    <location>
        <begin position="402"/>
        <end position="429"/>
    </location>
</feature>
<dbReference type="Gene3D" id="3.30.870.10">
    <property type="entry name" value="Endonuclease Chain A"/>
    <property type="match status" value="2"/>
</dbReference>
<gene>
    <name evidence="2" type="ORF">SAMN04488244_106141</name>
</gene>
<dbReference type="Proteomes" id="UP000236721">
    <property type="component" value="Unassembled WGS sequence"/>
</dbReference>
<accession>A0A1H5X0T1</accession>
<dbReference type="CDD" id="cd09111">
    <property type="entry name" value="PLDc_ymdC_like_1"/>
    <property type="match status" value="1"/>
</dbReference>
<dbReference type="PANTHER" id="PTHR21248">
    <property type="entry name" value="CARDIOLIPIN SYNTHASE"/>
    <property type="match status" value="1"/>
</dbReference>
<evidence type="ECO:0000259" key="1">
    <source>
        <dbReference type="PROSITE" id="PS50035"/>
    </source>
</evidence>
<dbReference type="InterPro" id="IPR001736">
    <property type="entry name" value="PLipase_D/transphosphatidylase"/>
</dbReference>
<protein>
    <submittedName>
        <fullName evidence="2">Phosphatidylserine/phosphatidylglycerophosphate/cardiolipin synthase</fullName>
    </submittedName>
</protein>
<dbReference type="PROSITE" id="PS50035">
    <property type="entry name" value="PLD"/>
    <property type="match status" value="2"/>
</dbReference>
<dbReference type="GO" id="GO:0032049">
    <property type="term" value="P:cardiolipin biosynthetic process"/>
    <property type="evidence" value="ECO:0007669"/>
    <property type="project" value="UniProtKB-ARBA"/>
</dbReference>
<feature type="domain" description="PLD phosphodiesterase" evidence="1">
    <location>
        <begin position="168"/>
        <end position="195"/>
    </location>
</feature>
<dbReference type="InterPro" id="IPR025202">
    <property type="entry name" value="PLD-like_dom"/>
</dbReference>
<organism evidence="2 3">
    <name type="scientific">Vibrio hangzhouensis</name>
    <dbReference type="NCBI Taxonomy" id="462991"/>
    <lineage>
        <taxon>Bacteria</taxon>
        <taxon>Pseudomonadati</taxon>
        <taxon>Pseudomonadota</taxon>
        <taxon>Gammaproteobacteria</taxon>
        <taxon>Vibrionales</taxon>
        <taxon>Vibrionaceae</taxon>
        <taxon>Vibrio</taxon>
    </lineage>
</organism>
<evidence type="ECO:0000313" key="3">
    <source>
        <dbReference type="Proteomes" id="UP000236721"/>
    </source>
</evidence>
<dbReference type="OrthoDB" id="9814092at2"/>
<reference evidence="3" key="1">
    <citation type="submission" date="2016-10" db="EMBL/GenBank/DDBJ databases">
        <authorList>
            <person name="Varghese N."/>
            <person name="Submissions S."/>
        </authorList>
    </citation>
    <scope>NUCLEOTIDE SEQUENCE [LARGE SCALE GENOMIC DNA]</scope>
    <source>
        <strain evidence="3">CGMCC 1.7062</strain>
    </source>
</reference>
<dbReference type="RefSeq" id="WP_103879883.1">
    <property type="nucleotide sequence ID" value="NZ_FNVG01000006.1"/>
</dbReference>
<dbReference type="EMBL" id="FNVG01000006">
    <property type="protein sequence ID" value="SEG04897.1"/>
    <property type="molecule type" value="Genomic_DNA"/>
</dbReference>
<name>A0A1H5X0T1_9VIBR</name>
<dbReference type="SUPFAM" id="SSF56024">
    <property type="entry name" value="Phospholipase D/nuclease"/>
    <property type="match status" value="2"/>
</dbReference>
<dbReference type="Pfam" id="PF13091">
    <property type="entry name" value="PLDc_2"/>
    <property type="match status" value="2"/>
</dbReference>
<evidence type="ECO:0000313" key="2">
    <source>
        <dbReference type="EMBL" id="SEG04897.1"/>
    </source>
</evidence>